<comment type="caution">
    <text evidence="2">The sequence shown here is derived from an EMBL/GenBank/DDBJ whole genome shotgun (WGS) entry which is preliminary data.</text>
</comment>
<feature type="compositionally biased region" description="Low complexity" evidence="1">
    <location>
        <begin position="29"/>
        <end position="73"/>
    </location>
</feature>
<dbReference type="PROSITE" id="PS51257">
    <property type="entry name" value="PROKAR_LIPOPROTEIN"/>
    <property type="match status" value="1"/>
</dbReference>
<dbReference type="Proteomes" id="UP001595724">
    <property type="component" value="Unassembled WGS sequence"/>
</dbReference>
<dbReference type="EMBL" id="JBHRYF010000008">
    <property type="protein sequence ID" value="MFC3660575.1"/>
    <property type="molecule type" value="Genomic_DNA"/>
</dbReference>
<evidence type="ECO:0000313" key="3">
    <source>
        <dbReference type="Proteomes" id="UP001595724"/>
    </source>
</evidence>
<name>A0ABV7UU97_9GAMM</name>
<sequence length="244" mass="26306">MTRSRTLWALCIALAMLAGCKQRDDAQVAPEAQNEAEAGAAVDAASAPAEQAPSEPTAAQAPSEPPAATAAAPDAKAFDINTIPVSDQPLPAWPYVALPAGYEFDHADDLAQRSKDLARVAVWSGGQLLWVEGRVFEDQIDNADGKTYSRFEVRKNVQQAVEALGGVRVSERSFDEATYKANEKDLEDFRQEFSSIRDAYWYGNDADTYVIRRADKAIWVVFQSSNSQGALMVAEGPLPAAPAG</sequence>
<evidence type="ECO:0000313" key="2">
    <source>
        <dbReference type="EMBL" id="MFC3660575.1"/>
    </source>
</evidence>
<accession>A0ABV7UU97</accession>
<evidence type="ECO:0000256" key="1">
    <source>
        <dbReference type="SAM" id="MobiDB-lite"/>
    </source>
</evidence>
<protein>
    <recommendedName>
        <fullName evidence="4">Lipoprotein</fullName>
    </recommendedName>
</protein>
<evidence type="ECO:0008006" key="4">
    <source>
        <dbReference type="Google" id="ProtNLM"/>
    </source>
</evidence>
<gene>
    <name evidence="2" type="ORF">ACFOM9_10895</name>
</gene>
<reference evidence="3" key="1">
    <citation type="journal article" date="2019" name="Int. J. Syst. Evol. Microbiol.">
        <title>The Global Catalogue of Microorganisms (GCM) 10K type strain sequencing project: providing services to taxonomists for standard genome sequencing and annotation.</title>
        <authorList>
            <consortium name="The Broad Institute Genomics Platform"/>
            <consortium name="The Broad Institute Genome Sequencing Center for Infectious Disease"/>
            <person name="Wu L."/>
            <person name="Ma J."/>
        </authorList>
    </citation>
    <scope>NUCLEOTIDE SEQUENCE [LARGE SCALE GENOMIC DNA]</scope>
    <source>
        <strain evidence="3">KCTC 42211</strain>
    </source>
</reference>
<keyword evidence="3" id="KW-1185">Reference proteome</keyword>
<feature type="region of interest" description="Disordered" evidence="1">
    <location>
        <begin position="23"/>
        <end position="73"/>
    </location>
</feature>
<proteinExistence type="predicted"/>
<dbReference type="RefSeq" id="WP_386710259.1">
    <property type="nucleotide sequence ID" value="NZ_JBHRYF010000008.1"/>
</dbReference>
<organism evidence="2 3">
    <name type="scientific">Luteimonas notoginsengisoli</name>
    <dbReference type="NCBI Taxonomy" id="1578200"/>
    <lineage>
        <taxon>Bacteria</taxon>
        <taxon>Pseudomonadati</taxon>
        <taxon>Pseudomonadota</taxon>
        <taxon>Gammaproteobacteria</taxon>
        <taxon>Lysobacterales</taxon>
        <taxon>Lysobacteraceae</taxon>
        <taxon>Luteimonas</taxon>
    </lineage>
</organism>